<dbReference type="Proteomes" id="UP000183365">
    <property type="component" value="Unassembled WGS sequence"/>
</dbReference>
<keyword evidence="2" id="KW-0690">Ribosome biogenesis</keyword>
<keyword evidence="11" id="KW-1185">Reference proteome</keyword>
<feature type="domain" description="S1 motif" evidence="9">
    <location>
        <begin position="1132"/>
        <end position="1200"/>
    </location>
</feature>
<dbReference type="InterPro" id="IPR045209">
    <property type="entry name" value="Rrp5"/>
</dbReference>
<dbReference type="OrthoDB" id="412781at2759"/>
<feature type="compositionally biased region" description="Acidic residues" evidence="8">
    <location>
        <begin position="150"/>
        <end position="169"/>
    </location>
</feature>
<dbReference type="InterPro" id="IPR012340">
    <property type="entry name" value="NA-bd_OB-fold"/>
</dbReference>
<proteinExistence type="predicted"/>
<feature type="compositionally biased region" description="Basic and acidic residues" evidence="8">
    <location>
        <begin position="1"/>
        <end position="12"/>
    </location>
</feature>
<dbReference type="GO" id="GO:0032040">
    <property type="term" value="C:small-subunit processome"/>
    <property type="evidence" value="ECO:0007669"/>
    <property type="project" value="EnsemblFungi"/>
</dbReference>
<dbReference type="GO" id="GO:0034463">
    <property type="term" value="P:90S preribosome assembly"/>
    <property type="evidence" value="ECO:0007669"/>
    <property type="project" value="EnsemblFungi"/>
</dbReference>
<protein>
    <recommendedName>
        <fullName evidence="6">rRNA biogenesis protein RRP5</fullName>
    </recommendedName>
    <alternativeName>
        <fullName evidence="7">Ribosomal RNA-processing protein 5</fullName>
    </alternativeName>
</protein>
<dbReference type="InterPro" id="IPR011990">
    <property type="entry name" value="TPR-like_helical_dom_sf"/>
</dbReference>
<dbReference type="PANTHER" id="PTHR23270:SF10">
    <property type="entry name" value="PROTEIN RRP5 HOMOLOG"/>
    <property type="match status" value="1"/>
</dbReference>
<evidence type="ECO:0000256" key="4">
    <source>
        <dbReference type="ARBA" id="ARBA00022737"/>
    </source>
</evidence>
<dbReference type="SUPFAM" id="SSF50249">
    <property type="entry name" value="Nucleic acid-binding proteins"/>
    <property type="match status" value="9"/>
</dbReference>
<dbReference type="FunFam" id="2.40.50.140:FF:000103">
    <property type="entry name" value="protein RRP5 homolog"/>
    <property type="match status" value="2"/>
</dbReference>
<evidence type="ECO:0000313" key="10">
    <source>
        <dbReference type="EMBL" id="SGZ39704.1"/>
    </source>
</evidence>
<dbReference type="GO" id="GO:0000480">
    <property type="term" value="P:endonucleolytic cleavage in 5'-ETS of tricistronic rRNA transcript (SSU-rRNA, 5.8S rRNA, LSU-rRNA)"/>
    <property type="evidence" value="ECO:0007669"/>
    <property type="project" value="EnsemblFungi"/>
</dbReference>
<dbReference type="SMART" id="SM00386">
    <property type="entry name" value="HAT"/>
    <property type="match status" value="5"/>
</dbReference>
<dbReference type="GO" id="GO:0000447">
    <property type="term" value="P:endonucleolytic cleavage in ITS1 to separate SSU-rRNA from 5.8S rRNA and LSU-rRNA from tricistronic rRNA transcript (SSU-rRNA, 5.8S rRNA, LSU-rRNA)"/>
    <property type="evidence" value="ECO:0007669"/>
    <property type="project" value="EnsemblFungi"/>
</dbReference>
<dbReference type="Pfam" id="PF00575">
    <property type="entry name" value="S1"/>
    <property type="match status" value="3"/>
</dbReference>
<dbReference type="InterPro" id="IPR003029">
    <property type="entry name" value="S1_domain"/>
</dbReference>
<evidence type="ECO:0000256" key="2">
    <source>
        <dbReference type="ARBA" id="ARBA00022517"/>
    </source>
</evidence>
<dbReference type="GO" id="GO:0000472">
    <property type="term" value="P:endonucleolytic cleavage to generate mature 5'-end of SSU-rRNA from (SSU-rRNA, 5.8S rRNA, LSU-rRNA)"/>
    <property type="evidence" value="ECO:0007669"/>
    <property type="project" value="EnsemblFungi"/>
</dbReference>
<dbReference type="GO" id="GO:0034511">
    <property type="term" value="F:U3 snoRNA binding"/>
    <property type="evidence" value="ECO:0007669"/>
    <property type="project" value="EnsemblFungi"/>
</dbReference>
<dbReference type="EMBL" id="FQNF01000029">
    <property type="protein sequence ID" value="SGZ39704.1"/>
    <property type="molecule type" value="Genomic_DNA"/>
</dbReference>
<dbReference type="Gene3D" id="1.25.40.10">
    <property type="entry name" value="Tetratricopeptide repeat domain"/>
    <property type="match status" value="1"/>
</dbReference>
<feature type="domain" description="S1 motif" evidence="9">
    <location>
        <begin position="232"/>
        <end position="298"/>
    </location>
</feature>
<dbReference type="Gene3D" id="2.40.50.140">
    <property type="entry name" value="Nucleic acid-binding proteins"/>
    <property type="match status" value="9"/>
</dbReference>
<feature type="compositionally biased region" description="Polar residues" evidence="8">
    <location>
        <begin position="13"/>
        <end position="26"/>
    </location>
</feature>
<dbReference type="PROSITE" id="PS50126">
    <property type="entry name" value="S1"/>
    <property type="match status" value="8"/>
</dbReference>
<evidence type="ECO:0000256" key="6">
    <source>
        <dbReference type="ARBA" id="ARBA00073619"/>
    </source>
</evidence>
<reference evidence="11" key="1">
    <citation type="submission" date="2016-11" db="EMBL/GenBank/DDBJ databases">
        <authorList>
            <person name="Guldener U."/>
        </authorList>
    </citation>
    <scope>NUCLEOTIDE SEQUENCE [LARGE SCALE GENOMIC DNA]</scope>
</reference>
<feature type="domain" description="S1 motif" evidence="9">
    <location>
        <begin position="671"/>
        <end position="746"/>
    </location>
</feature>
<dbReference type="GO" id="GO:0008266">
    <property type="term" value="F:poly(U) RNA binding"/>
    <property type="evidence" value="ECO:0007669"/>
    <property type="project" value="EnsemblFungi"/>
</dbReference>
<evidence type="ECO:0000259" key="9">
    <source>
        <dbReference type="PROSITE" id="PS50126"/>
    </source>
</evidence>
<dbReference type="SMART" id="SM00316">
    <property type="entry name" value="S1"/>
    <property type="match status" value="12"/>
</dbReference>
<feature type="compositionally biased region" description="Acidic residues" evidence="8">
    <location>
        <begin position="1315"/>
        <end position="1339"/>
    </location>
</feature>
<name>A0A1L0AZY5_9ASCO</name>
<dbReference type="GO" id="GO:0000464">
    <property type="term" value="P:endonucleolytic cleavage in ITS1 upstream of 5.8S rRNA from tricistronic rRNA transcript (SSU-rRNA, 5.8S rRNA, LSU-rRNA)"/>
    <property type="evidence" value="ECO:0007669"/>
    <property type="project" value="EnsemblFungi"/>
</dbReference>
<dbReference type="CDD" id="cd00164">
    <property type="entry name" value="S1_like"/>
    <property type="match status" value="1"/>
</dbReference>
<accession>A0A1L0AZY5</accession>
<organism evidence="10 11">
    <name type="scientific">Hanseniaspora guilliermondii</name>
    <dbReference type="NCBI Taxonomy" id="56406"/>
    <lineage>
        <taxon>Eukaryota</taxon>
        <taxon>Fungi</taxon>
        <taxon>Dikarya</taxon>
        <taxon>Ascomycota</taxon>
        <taxon>Saccharomycotina</taxon>
        <taxon>Saccharomycetes</taxon>
        <taxon>Saccharomycodales</taxon>
        <taxon>Saccharomycodaceae</taxon>
        <taxon>Hanseniaspora</taxon>
    </lineage>
</organism>
<evidence type="ECO:0000256" key="8">
    <source>
        <dbReference type="SAM" id="MobiDB-lite"/>
    </source>
</evidence>
<feature type="domain" description="S1 motif" evidence="9">
    <location>
        <begin position="1229"/>
        <end position="1304"/>
    </location>
</feature>
<gene>
    <name evidence="10" type="ORF">HGUI_01904</name>
</gene>
<evidence type="ECO:0000256" key="1">
    <source>
        <dbReference type="ARBA" id="ARBA00004604"/>
    </source>
</evidence>
<sequence>MVEQNNKKRSFDDTNPLTKSDNTPELTKSKLIRDDENAFPRGGASALTPLELKQVANEAAGDVLFENDSSEATNVSKKRKTLKNQDSTDDNEDEDMRKKFQHLTYKTITKNSHLLGRLIKVNDFGLTFEFEDGLFGYCSIENISSNILPEDVDMDENSDVSDEEYEEEKEDKKDDDVKLQKLFLVGTYYTCKVIENHVLQNSTKKGKKKLTVSINPQDINKEVDDADILQKGATVQGSIKTIEDHGCVIDLGLEDTKVSAFLPLKEFNSDEQELIKKGNVFLFTVLKTSGRVVTLTRQASKELKTCDTITNIESVLPGAYVKFLVDSVDSQQGVFGKLFGSIPAILSLAQLNNLSVDAFEIGENYPVRVVSKIDYKNFAFMHVSQINTIINLSSKQNTSDAFPIGFKFEEPLKIIFKDNSYVYVKLNDTITGCIHLSKIEGDISSKSNQIKESRIVSFNQFNEMYVLTNLKSQIDIEYLTIRDIPIGTILSGEVREVDAKKGVTLKLMNGFVGKVLMNDLSDIKLNYPERKFKIGTKVKGRVLSINLKNGQVMMTLRKQLVNSFQEDDNTKIITGFEGLNAGEFSLATVDSFNNYGVTVKFFNNTRGFIPKNEVSDAFVKDASKFLKVNQIVKVKILEVDESKNRIIASCKLNSKEEVEEVNTILDSLVLGRSIEECIVVEKTKDSIIVELLKNRLIRGVVYVGHLSDSRIEMNRNLIKKITIGQQIQALVIDKDAKTKIINFSMKQSLITSAVEGKLPTSFEQVTQAGTETAMFGYIKSISQRGIFVGFNGKFVGLVLPSYTGLSREEDMSSKFYAEQSVKVYLLKTDPEQQRFLLSFIPPRNASKKTSNNIIEVINPVDESLKTLQDLTVGNKIKVQIKSNKRQQLNVFISENIHGRIDLTQLGETIDVINSKKQSIQVGQIIDAFIVGQHDVKAAKYLPVTNNLDKNALVELSLINKSLKSFDDYKVEDEVVGYVNNTTENLRWITISPSVKGKVTKKYLKNTVSEVSQLSTFKIIEIDNEHKILNLEPVLRALDLKSLNKGDKLEANVIAIEDTFMLFRISGCDQQAIAHVTDILNNFETNQIPKEKFTVGMKTCVFVKDVDVEKKRLSVSLLKNNKSQVELSSLTRGTKLSVLVKKITDAGVFVFVSNALDGFIPVSLISDSYLKDWKRQFKPLQVIKTVVIRAENAEHITLSSRESDLTTEDIEDLGKRRGKYGKEFVDVEVGKVYDGVVRGVTDFGVFINLEGFDKVSGLAHKMEISDNADALKDRDLNELFGEGDSVRCYVIKKNDTKKQLSLSLKGSKVNSHAEEVQDEDEDDVMDVEYNNDSDSDEEEVEKTTVPELSEDGLSLSTGFDWTGKILEQVEAEDESDSDDETADFTKKTKASVKKVVDKTIALTTETPQSNADFERLILSDPNNSVNWLNFTAFQLTVGEVAKAREILERALNTINYREEQEKLNIWVARLNLEYTFGSSESLNEAFVKACSYMDDYVMHVKLIMIYTSAGKLDDADKLYTKAIKKFGSERLAIWEKYGEFLLSTEKKEEAHLLLVKALKQLPKREHVAVVKKFCQLEYKYGDIEQGRTLMEGLLVDASKRIDLWNVYIDLEIKYNSKQKTNIEDLFERCVANPKINKKQAKFFFKKWVEYEESHKDSKMIDYVAAKASEYIRNNQ</sequence>
<dbReference type="SUPFAM" id="SSF48452">
    <property type="entry name" value="TPR-like"/>
    <property type="match status" value="1"/>
</dbReference>
<feature type="domain" description="S1 motif" evidence="9">
    <location>
        <begin position="487"/>
        <end position="557"/>
    </location>
</feature>
<feature type="domain" description="S1 motif" evidence="9">
    <location>
        <begin position="582"/>
        <end position="651"/>
    </location>
</feature>
<dbReference type="GO" id="GO:0042134">
    <property type="term" value="F:rRNA primary transcript binding"/>
    <property type="evidence" value="ECO:0007669"/>
    <property type="project" value="EnsemblFungi"/>
</dbReference>
<feature type="compositionally biased region" description="Basic and acidic residues" evidence="8">
    <location>
        <begin position="27"/>
        <end position="38"/>
    </location>
</feature>
<evidence type="ECO:0000256" key="3">
    <source>
        <dbReference type="ARBA" id="ARBA00022552"/>
    </source>
</evidence>
<evidence type="ECO:0000313" key="11">
    <source>
        <dbReference type="Proteomes" id="UP000183365"/>
    </source>
</evidence>
<keyword evidence="4" id="KW-0677">Repeat</keyword>
<evidence type="ECO:0000256" key="7">
    <source>
        <dbReference type="ARBA" id="ARBA00076674"/>
    </source>
</evidence>
<feature type="region of interest" description="Disordered" evidence="8">
    <location>
        <begin position="149"/>
        <end position="173"/>
    </location>
</feature>
<evidence type="ECO:0000256" key="5">
    <source>
        <dbReference type="ARBA" id="ARBA00023242"/>
    </source>
</evidence>
<feature type="region of interest" description="Disordered" evidence="8">
    <location>
        <begin position="1307"/>
        <end position="1347"/>
    </location>
</feature>
<feature type="domain" description="S1 motif" evidence="9">
    <location>
        <begin position="771"/>
        <end position="840"/>
    </location>
</feature>
<comment type="subcellular location">
    <subcellularLocation>
        <location evidence="1">Nucleus</location>
        <location evidence="1">Nucleolus</location>
    </subcellularLocation>
</comment>
<dbReference type="VEuPathDB" id="FungiDB:HGUI_01904"/>
<keyword evidence="3" id="KW-0698">rRNA processing</keyword>
<dbReference type="PANTHER" id="PTHR23270">
    <property type="entry name" value="PROGRAMMED CELL DEATH PROTEIN 11 PRE-RRNA PROCESSING PROTEIN RRP5"/>
    <property type="match status" value="1"/>
</dbReference>
<keyword evidence="5" id="KW-0539">Nucleus</keyword>
<feature type="region of interest" description="Disordered" evidence="8">
    <location>
        <begin position="1"/>
        <end position="45"/>
    </location>
</feature>
<dbReference type="FunFam" id="2.40.50.140:FF:000196">
    <property type="entry name" value="rRNA biogenesis protein RRP5"/>
    <property type="match status" value="1"/>
</dbReference>
<dbReference type="InterPro" id="IPR003107">
    <property type="entry name" value="HAT"/>
</dbReference>
<dbReference type="GO" id="GO:0034513">
    <property type="term" value="F:box H/ACA snoRNA binding"/>
    <property type="evidence" value="ECO:0007669"/>
    <property type="project" value="EnsemblFungi"/>
</dbReference>
<dbReference type="GO" id="GO:0034512">
    <property type="term" value="F:box C/D sno(s)RNA binding"/>
    <property type="evidence" value="ECO:0007669"/>
    <property type="project" value="EnsemblFungi"/>
</dbReference>
<feature type="domain" description="S1 motif" evidence="9">
    <location>
        <begin position="1045"/>
        <end position="1117"/>
    </location>
</feature>
<feature type="region of interest" description="Disordered" evidence="8">
    <location>
        <begin position="66"/>
        <end position="95"/>
    </location>
</feature>